<sequence length="97" mass="10487">MALAVNYPLPFGFTILFIVVQGSLIDYAKVTGSKQRLMGLVVVLLIAGGVLLFRLISPPDRPGFITAPAEIRTLEQTVLADGTIKAQTGHEWCSGFR</sequence>
<dbReference type="AlphaFoldDB" id="F4MYY4"/>
<feature type="non-terminal residue" evidence="2">
    <location>
        <position position="97"/>
    </location>
</feature>
<accession>F4MYY4</accession>
<keyword evidence="1" id="KW-0472">Membrane</keyword>
<name>F4MYY4_YEREN</name>
<evidence type="ECO:0000313" key="2">
    <source>
        <dbReference type="EMBL" id="CBX71042.1"/>
    </source>
</evidence>
<evidence type="ECO:0000256" key="1">
    <source>
        <dbReference type="SAM" id="Phobius"/>
    </source>
</evidence>
<organism evidence="2">
    <name type="scientific">Yersinia enterocolitica W22703</name>
    <dbReference type="NCBI Taxonomy" id="913028"/>
    <lineage>
        <taxon>Bacteria</taxon>
        <taxon>Pseudomonadati</taxon>
        <taxon>Pseudomonadota</taxon>
        <taxon>Gammaproteobacteria</taxon>
        <taxon>Enterobacterales</taxon>
        <taxon>Yersiniaceae</taxon>
        <taxon>Yersinia</taxon>
    </lineage>
</organism>
<gene>
    <name evidence="2" type="ORF">YEW_AA00160</name>
</gene>
<protein>
    <submittedName>
        <fullName evidence="2">Uncharacterized protein</fullName>
    </submittedName>
</protein>
<keyword evidence="1" id="KW-1133">Transmembrane helix</keyword>
<reference evidence="2" key="1">
    <citation type="journal article" date="2011" name="BMC Genomics">
        <title>Shotgun sequencing of Yersinia enterocolitica strain W22703 (biotype 2, serotype O:9): genomic evidence for oscillation between invertebrates and mammals.</title>
        <authorList>
            <person name="Fuchs T.M."/>
            <person name="Brandt K."/>
            <person name="Starke M."/>
            <person name="Rattei T."/>
        </authorList>
    </citation>
    <scope>NUCLEOTIDE SEQUENCE</scope>
</reference>
<dbReference type="EMBL" id="FR718560">
    <property type="protein sequence ID" value="CBX71042.1"/>
    <property type="molecule type" value="Genomic_DNA"/>
</dbReference>
<feature type="transmembrane region" description="Helical" evidence="1">
    <location>
        <begin position="37"/>
        <end position="56"/>
    </location>
</feature>
<keyword evidence="1" id="KW-0812">Transmembrane</keyword>
<proteinExistence type="predicted"/>
<feature type="transmembrane region" description="Helical" evidence="1">
    <location>
        <begin position="6"/>
        <end position="25"/>
    </location>
</feature>